<dbReference type="InterPro" id="IPR027417">
    <property type="entry name" value="P-loop_NTPase"/>
</dbReference>
<feature type="region of interest" description="Disordered" evidence="1">
    <location>
        <begin position="1054"/>
        <end position="1096"/>
    </location>
</feature>
<dbReference type="Gene3D" id="1.25.40.10">
    <property type="entry name" value="Tetratricopeptide repeat domain"/>
    <property type="match status" value="1"/>
</dbReference>
<dbReference type="SUPFAM" id="SSF52540">
    <property type="entry name" value="P-loop containing nucleoside triphosphate hydrolases"/>
    <property type="match status" value="1"/>
</dbReference>
<sequence length="1192" mass="126608">MTRSGQDRARPDEVVCGLLRVALAGAVTHRPVLGLSGPVTKVGLAPGGLGPELAVETALSTIGLRRLVVRLLPAPLDRPAVELVAGPQDDPGGAALLVTPLSAPVPDTAPGLRDLTDAARLADTPDALAAVLRASNAGFRRSAQGGTHAVARQLLADLDEGDPTASRRLRLHAMLRRIYVPRPAEIARALERPAPGVENQEEVARLYERALSGWPDPFTHLTLEPAPGRAARRVFAIPGLGGPAERGTRRRELAQAAGQFADTAGAARVALVAESGMGKSSFAARICRELAPQYQVVGWLTATDAATWESSRASLAAQLGLDDAAPDRLWAELAERAPALVVVDDAPGPEQFTALPELPGLHWIVTSQSLRWRAAADVVELGPLPLSEATEYLLARTGARAEELVAAVAELFDGFPLALEQAAVAITEGVSMSGWLERHRADPSYSAAGLAGVWRLRLAQLADADPDAAALLRVLACAGSAPLPARLLAVLGDDFPERPTLPFAADLTRRDAAVATLRRQGLIRTGVDTETFQVHPLMARIVRDQPGMDVADTAMRVGGAASWLMEDYDPEDVSTWPIVASLVSAAVMACVLVFHALEDGYDGLPERAPQALADRALWPAAGHLADMGARRAAYRTRLLGLALYGDRAAAKAVRGWSGVVSGLFDDLDLDEVVPAADLGRVASPEARLLAARWINENAPVLADCSLTAAVAYAERALELVPRSLPSAGTVGGLGEVPWTTEVRVEVLDNLGYLQLLQEEFARADRSLATALRLRRARPGAEGDHKYGELLNDRALILLERGLYLQCRADFARAAGVIRSTLSDDAAMLDNIENNLARCDHRLWRLRPAGERLRACLDRLWDRLDHQDTDVVIQQCNTGEVAYDLGETTRGLQLVEGAWRTLAERLGEDDRETRIRLSSLTRLRQFRGDLAAALAATNREIAAALGELGPHSPFLAVRRLAAARLSGLAALTPASLDALTEDVVRAFGGVGVHAAAAWDARAAHALAGGAGDRAGEAAARKAVALHRGCLGGDHPATLLAEARLALLGQDRAARPRPLASTGARRLLTAPDSTTGPGPEGFDADLARHGQAPLDPGRPGWEADRLVHLLDDGLVDLDAGERLVWAANAGRLAAVAGRGGTGRDRTGMLRAAAEGSDLLYGCFHPWTLLRRAADAVADDDRDELRLVLSAPYWP</sequence>
<accession>A0ABX0ZS89</accession>
<evidence type="ECO:0008006" key="4">
    <source>
        <dbReference type="Google" id="ProtNLM"/>
    </source>
</evidence>
<dbReference type="SUPFAM" id="SSF48452">
    <property type="entry name" value="TPR-like"/>
    <property type="match status" value="1"/>
</dbReference>
<evidence type="ECO:0000313" key="3">
    <source>
        <dbReference type="Proteomes" id="UP000734511"/>
    </source>
</evidence>
<name>A0ABX0ZS89_9ACTN</name>
<dbReference type="Gene3D" id="3.40.50.300">
    <property type="entry name" value="P-loop containing nucleotide triphosphate hydrolases"/>
    <property type="match status" value="1"/>
</dbReference>
<reference evidence="2 3" key="1">
    <citation type="submission" date="2020-03" db="EMBL/GenBank/DDBJ databases">
        <title>WGS of actinomycetes isolated from Thailand.</title>
        <authorList>
            <person name="Thawai C."/>
        </authorList>
    </citation>
    <scope>NUCLEOTIDE SEQUENCE [LARGE SCALE GENOMIC DNA]</scope>
    <source>
        <strain evidence="2 3">PRB2-1</strain>
    </source>
</reference>
<evidence type="ECO:0000313" key="2">
    <source>
        <dbReference type="EMBL" id="NJP46780.1"/>
    </source>
</evidence>
<gene>
    <name evidence="2" type="ORF">HCN08_25740</name>
</gene>
<dbReference type="Proteomes" id="UP000734511">
    <property type="component" value="Unassembled WGS sequence"/>
</dbReference>
<protein>
    <recommendedName>
        <fullName evidence="4">ATP-binding protein</fullName>
    </recommendedName>
</protein>
<dbReference type="RefSeq" id="WP_167985632.1">
    <property type="nucleotide sequence ID" value="NZ_JAATEJ010000024.1"/>
</dbReference>
<dbReference type="EMBL" id="JAATEJ010000024">
    <property type="protein sequence ID" value="NJP46780.1"/>
    <property type="molecule type" value="Genomic_DNA"/>
</dbReference>
<evidence type="ECO:0000256" key="1">
    <source>
        <dbReference type="SAM" id="MobiDB-lite"/>
    </source>
</evidence>
<dbReference type="InterPro" id="IPR011990">
    <property type="entry name" value="TPR-like_helical_dom_sf"/>
</dbReference>
<proteinExistence type="predicted"/>
<keyword evidence="3" id="KW-1185">Reference proteome</keyword>
<comment type="caution">
    <text evidence="2">The sequence shown here is derived from an EMBL/GenBank/DDBJ whole genome shotgun (WGS) entry which is preliminary data.</text>
</comment>
<organism evidence="2 3">
    <name type="scientific">Actinacidiphila epipremni</name>
    <dbReference type="NCBI Taxonomy" id="2053013"/>
    <lineage>
        <taxon>Bacteria</taxon>
        <taxon>Bacillati</taxon>
        <taxon>Actinomycetota</taxon>
        <taxon>Actinomycetes</taxon>
        <taxon>Kitasatosporales</taxon>
        <taxon>Streptomycetaceae</taxon>
        <taxon>Actinacidiphila</taxon>
    </lineage>
</organism>